<gene>
    <name evidence="1" type="ORF">A7U60_g2190</name>
</gene>
<reference evidence="1" key="1">
    <citation type="submission" date="2016-06" db="EMBL/GenBank/DDBJ databases">
        <title>Draft Genome sequence of the fungus Inonotus baumii.</title>
        <authorList>
            <person name="Zhu H."/>
            <person name="Lin W."/>
        </authorList>
    </citation>
    <scope>NUCLEOTIDE SEQUENCE</scope>
    <source>
        <strain evidence="1">821</strain>
    </source>
</reference>
<dbReference type="Proteomes" id="UP000757232">
    <property type="component" value="Unassembled WGS sequence"/>
</dbReference>
<comment type="caution">
    <text evidence="1">The sequence shown here is derived from an EMBL/GenBank/DDBJ whole genome shotgun (WGS) entry which is preliminary data.</text>
</comment>
<keyword evidence="2" id="KW-1185">Reference proteome</keyword>
<sequence length="221" mass="25086">MSLLVRDDSQLPNLSTIKDVVLENQTMYCQIVLVALLIYDSLITFDREVTFGLLVFLSSQCQVEDFWQTSFHKPATLIYFMLSLRAISTNETTVNRELNIPDSGLEWRFRTFELGEFSNWSINITTAVVIISIDCILTLRDLAFYSQHKFFSLYLKILLTVEVATKIIATMVSHTISSPVAEGITVCVSKGYHPTLVTPAIVDWSLPMSFGLILFYKAAEY</sequence>
<evidence type="ECO:0000313" key="2">
    <source>
        <dbReference type="Proteomes" id="UP000757232"/>
    </source>
</evidence>
<dbReference type="EMBL" id="LNZH02000125">
    <property type="protein sequence ID" value="OCB90573.1"/>
    <property type="molecule type" value="Genomic_DNA"/>
</dbReference>
<organism evidence="1 2">
    <name type="scientific">Sanghuangporus baumii</name>
    <name type="common">Phellinus baumii</name>
    <dbReference type="NCBI Taxonomy" id="108892"/>
    <lineage>
        <taxon>Eukaryota</taxon>
        <taxon>Fungi</taxon>
        <taxon>Dikarya</taxon>
        <taxon>Basidiomycota</taxon>
        <taxon>Agaricomycotina</taxon>
        <taxon>Agaricomycetes</taxon>
        <taxon>Hymenochaetales</taxon>
        <taxon>Hymenochaetaceae</taxon>
        <taxon>Sanghuangporus</taxon>
    </lineage>
</organism>
<dbReference type="OrthoDB" id="2742807at2759"/>
<evidence type="ECO:0000313" key="1">
    <source>
        <dbReference type="EMBL" id="OCB90573.1"/>
    </source>
</evidence>
<proteinExistence type="predicted"/>
<name>A0A9Q5NAS1_SANBA</name>
<accession>A0A9Q5NAS1</accession>
<dbReference type="AlphaFoldDB" id="A0A9Q5NAS1"/>
<protein>
    <submittedName>
        <fullName evidence="1">Uncharacterized protein</fullName>
    </submittedName>
</protein>